<proteinExistence type="predicted"/>
<name>B0C4A7_ACAM1</name>
<dbReference type="RefSeq" id="WP_012162958.1">
    <property type="nucleotide sequence ID" value="NC_009925.1"/>
</dbReference>
<dbReference type="EMBL" id="CP000828">
    <property type="protein sequence ID" value="ABW27498.1"/>
    <property type="molecule type" value="Genomic_DNA"/>
</dbReference>
<dbReference type="KEGG" id="amr:AM1_2490"/>
<evidence type="ECO:0000313" key="2">
    <source>
        <dbReference type="Proteomes" id="UP000000268"/>
    </source>
</evidence>
<protein>
    <submittedName>
        <fullName evidence="1">Uncharacterized protein</fullName>
    </submittedName>
</protein>
<evidence type="ECO:0000313" key="1">
    <source>
        <dbReference type="EMBL" id="ABW27498.1"/>
    </source>
</evidence>
<dbReference type="Proteomes" id="UP000000268">
    <property type="component" value="Chromosome"/>
</dbReference>
<dbReference type="HOGENOM" id="CLU_3163341_0_0_3"/>
<organism evidence="1 2">
    <name type="scientific">Acaryochloris marina (strain MBIC 11017)</name>
    <dbReference type="NCBI Taxonomy" id="329726"/>
    <lineage>
        <taxon>Bacteria</taxon>
        <taxon>Bacillati</taxon>
        <taxon>Cyanobacteriota</taxon>
        <taxon>Cyanophyceae</taxon>
        <taxon>Acaryochloridales</taxon>
        <taxon>Acaryochloridaceae</taxon>
        <taxon>Acaryochloris</taxon>
    </lineage>
</organism>
<reference evidence="1 2" key="1">
    <citation type="journal article" date="2008" name="Proc. Natl. Acad. Sci. U.S.A.">
        <title>Niche adaptation and genome expansion in the chlorophyll d-producing cyanobacterium Acaryochloris marina.</title>
        <authorList>
            <person name="Swingley W.D."/>
            <person name="Chen M."/>
            <person name="Cheung P.C."/>
            <person name="Conrad A.L."/>
            <person name="Dejesa L.C."/>
            <person name="Hao J."/>
            <person name="Honchak B.M."/>
            <person name="Karbach L.E."/>
            <person name="Kurdoglu A."/>
            <person name="Lahiri S."/>
            <person name="Mastrian S.D."/>
            <person name="Miyashita H."/>
            <person name="Page L."/>
            <person name="Ramakrishna P."/>
            <person name="Satoh S."/>
            <person name="Sattley W.M."/>
            <person name="Shimada Y."/>
            <person name="Taylor H.L."/>
            <person name="Tomo T."/>
            <person name="Tsuchiya T."/>
            <person name="Wang Z.T."/>
            <person name="Raymond J."/>
            <person name="Mimuro M."/>
            <person name="Blankenship R.E."/>
            <person name="Touchman J.W."/>
        </authorList>
    </citation>
    <scope>NUCLEOTIDE SEQUENCE [LARGE SCALE GENOMIC DNA]</scope>
    <source>
        <strain evidence="2">MBIC 11017</strain>
    </source>
</reference>
<sequence length="47" mass="5327">MMTICDNTDQTELLRFWVQELTHLSPHEVDEVVTALSQEKATLNPAA</sequence>
<keyword evidence="2" id="KW-1185">Reference proteome</keyword>
<gene>
    <name evidence="1" type="ordered locus">AM1_2490</name>
</gene>
<accession>B0C4A7</accession>
<dbReference type="STRING" id="329726.AM1_2490"/>
<dbReference type="AlphaFoldDB" id="B0C4A7"/>